<keyword evidence="1" id="KW-0614">Plasmid</keyword>
<organism evidence="1">
    <name type="scientific">Bacillus thuringiensis</name>
    <dbReference type="NCBI Taxonomy" id="1428"/>
    <lineage>
        <taxon>Bacteria</taxon>
        <taxon>Bacillati</taxon>
        <taxon>Bacillota</taxon>
        <taxon>Bacilli</taxon>
        <taxon>Bacillales</taxon>
        <taxon>Bacillaceae</taxon>
        <taxon>Bacillus</taxon>
        <taxon>Bacillus cereus group</taxon>
    </lineage>
</organism>
<dbReference type="Gene3D" id="3.40.50.300">
    <property type="entry name" value="P-loop containing nucleotide triphosphate hydrolases"/>
    <property type="match status" value="1"/>
</dbReference>
<proteinExistence type="predicted"/>
<geneLocation type="plasmid" evidence="1">
    <name>pGI3</name>
</geneLocation>
<gene>
    <name evidence="1" type="primary">ORF10</name>
</gene>
<dbReference type="InterPro" id="IPR027417">
    <property type="entry name" value="P-loop_NTPase"/>
</dbReference>
<dbReference type="RefSeq" id="WP_001102044.1">
    <property type="nucleotide sequence ID" value="NZ_CP089527.1"/>
</dbReference>
<dbReference type="AlphaFoldDB" id="O32320"/>
<evidence type="ECO:0000313" key="1">
    <source>
        <dbReference type="EMBL" id="CAA72053.1"/>
    </source>
</evidence>
<accession>O32320</accession>
<reference evidence="1" key="1">
    <citation type="journal article" date="1997" name="J. Bacteriol.">
        <title>Nucleotide sequence and characterization of the cryptic Bacillus thuringiensis plasmid pGI3 reveal a new family of rolling circle replicons.</title>
        <authorList>
            <person name="Hoflack L."/>
            <person name="Seurinck J."/>
            <person name="Mahillon J."/>
        </authorList>
    </citation>
    <scope>NUCLEOTIDE SEQUENCE [LARGE SCALE GENOMIC DNA]</scope>
    <source>
        <plasmid evidence="1">pGI3</plasmid>
    </source>
</reference>
<evidence type="ECO:0008006" key="2">
    <source>
        <dbReference type="Google" id="ProtNLM"/>
    </source>
</evidence>
<name>O32320_BACTU</name>
<sequence>MNVMVFEGFLGSGKTFGMSLFAKYYQEKSNCALYSNYGLIGSKPFVNLDTFHDIAKEESSILNLDEGHIDLDARSFSSNSVKFFSQLSYYLRKLRCTLFITAPSFDDLDSRIRGITNVLVRVSNDKKYFYYKMYDVQSKRYLKTMRIKKEKAFAIGSKVYDTTAMVSPVQVPDKRQDFMEFLEALKSTAEEYGRQYKHSA</sequence>
<protein>
    <recommendedName>
        <fullName evidence="2">Zona occludens toxin N-terminal domain-containing protein</fullName>
    </recommendedName>
</protein>
<dbReference type="EMBL" id="Y11173">
    <property type="protein sequence ID" value="CAA72053.1"/>
    <property type="molecule type" value="Genomic_DNA"/>
</dbReference>